<dbReference type="PANTHER" id="PTHR47778:SF2">
    <property type="entry name" value="GLYCOSYL TRANSFERASE FAMILY 1 DOMAIN-CONTAINING PROTEIN"/>
    <property type="match status" value="1"/>
</dbReference>
<protein>
    <recommendedName>
        <fullName evidence="4">Glycosyl transferase family 1 domain-containing protein</fullName>
    </recommendedName>
</protein>
<dbReference type="EMBL" id="JADCNL010000001">
    <property type="protein sequence ID" value="KAG0498952.1"/>
    <property type="molecule type" value="Genomic_DNA"/>
</dbReference>
<evidence type="ECO:0000256" key="3">
    <source>
        <dbReference type="SAM" id="Phobius"/>
    </source>
</evidence>
<evidence type="ECO:0000313" key="6">
    <source>
        <dbReference type="Proteomes" id="UP000636800"/>
    </source>
</evidence>
<keyword evidence="1" id="KW-0328">Glycosyltransferase</keyword>
<feature type="compositionally biased region" description="Polar residues" evidence="2">
    <location>
        <begin position="36"/>
        <end position="49"/>
    </location>
</feature>
<dbReference type="Pfam" id="PF00534">
    <property type="entry name" value="Glycos_transf_1"/>
    <property type="match status" value="1"/>
</dbReference>
<dbReference type="Proteomes" id="UP000636800">
    <property type="component" value="Chromosome 1"/>
</dbReference>
<feature type="region of interest" description="Disordered" evidence="2">
    <location>
        <begin position="134"/>
        <end position="175"/>
    </location>
</feature>
<feature type="compositionally biased region" description="Basic residues" evidence="2">
    <location>
        <begin position="161"/>
        <end position="175"/>
    </location>
</feature>
<evidence type="ECO:0000313" key="5">
    <source>
        <dbReference type="EMBL" id="KAG0498952.1"/>
    </source>
</evidence>
<evidence type="ECO:0000256" key="2">
    <source>
        <dbReference type="SAM" id="MobiDB-lite"/>
    </source>
</evidence>
<feature type="region of interest" description="Disordered" evidence="2">
    <location>
        <begin position="35"/>
        <end position="54"/>
    </location>
</feature>
<proteinExistence type="predicted"/>
<dbReference type="InterPro" id="IPR041693">
    <property type="entry name" value="Glyco_trans_4_5"/>
</dbReference>
<gene>
    <name evidence="5" type="ORF">HPP92_003643</name>
</gene>
<evidence type="ECO:0000256" key="1">
    <source>
        <dbReference type="ARBA" id="ARBA00022676"/>
    </source>
</evidence>
<keyword evidence="3" id="KW-0812">Transmembrane</keyword>
<feature type="transmembrane region" description="Helical" evidence="3">
    <location>
        <begin position="70"/>
        <end position="87"/>
    </location>
</feature>
<feature type="compositionally biased region" description="Polar residues" evidence="2">
    <location>
        <begin position="140"/>
        <end position="149"/>
    </location>
</feature>
<dbReference type="GO" id="GO:0016757">
    <property type="term" value="F:glycosyltransferase activity"/>
    <property type="evidence" value="ECO:0007669"/>
    <property type="project" value="UniProtKB-KW"/>
</dbReference>
<organism evidence="5 6">
    <name type="scientific">Vanilla planifolia</name>
    <name type="common">Vanilla</name>
    <dbReference type="NCBI Taxonomy" id="51239"/>
    <lineage>
        <taxon>Eukaryota</taxon>
        <taxon>Viridiplantae</taxon>
        <taxon>Streptophyta</taxon>
        <taxon>Embryophyta</taxon>
        <taxon>Tracheophyta</taxon>
        <taxon>Spermatophyta</taxon>
        <taxon>Magnoliopsida</taxon>
        <taxon>Liliopsida</taxon>
        <taxon>Asparagales</taxon>
        <taxon>Orchidaceae</taxon>
        <taxon>Vanilloideae</taxon>
        <taxon>Vanilleae</taxon>
        <taxon>Vanilla</taxon>
    </lineage>
</organism>
<dbReference type="OrthoDB" id="443318at2759"/>
<dbReference type="CDD" id="cd03801">
    <property type="entry name" value="GT4_PimA-like"/>
    <property type="match status" value="1"/>
</dbReference>
<dbReference type="SUPFAM" id="SSF53756">
    <property type="entry name" value="UDP-Glycosyltransferase/glycogen phosphorylase"/>
    <property type="match status" value="1"/>
</dbReference>
<dbReference type="Pfam" id="PF16994">
    <property type="entry name" value="Glyco_trans_4_5"/>
    <property type="match status" value="1"/>
</dbReference>
<reference evidence="5 6" key="1">
    <citation type="journal article" date="2020" name="Nat. Food">
        <title>A phased Vanilla planifolia genome enables genetic improvement of flavour and production.</title>
        <authorList>
            <person name="Hasing T."/>
            <person name="Tang H."/>
            <person name="Brym M."/>
            <person name="Khazi F."/>
            <person name="Huang T."/>
            <person name="Chambers A.H."/>
        </authorList>
    </citation>
    <scope>NUCLEOTIDE SEQUENCE [LARGE SCALE GENOMIC DNA]</scope>
    <source>
        <tissue evidence="5">Leaf</tissue>
    </source>
</reference>
<dbReference type="AlphaFoldDB" id="A0A835VHE5"/>
<feature type="region of interest" description="Disordered" evidence="2">
    <location>
        <begin position="519"/>
        <end position="538"/>
    </location>
</feature>
<keyword evidence="3" id="KW-0472">Membrane</keyword>
<keyword evidence="1" id="KW-0808">Transferase</keyword>
<dbReference type="InterPro" id="IPR001296">
    <property type="entry name" value="Glyco_trans_1"/>
</dbReference>
<feature type="domain" description="Glycosyl transferase family 1" evidence="4">
    <location>
        <begin position="595"/>
        <end position="707"/>
    </location>
</feature>
<keyword evidence="6" id="KW-1185">Reference proteome</keyword>
<sequence>MDESNSNADLDGSVLRLNSVRAPAFLKSSLYGRSGARNSTSFRRSQSNRTPRRDSRAGSARLQWIWGNKVLFWLMLITVWAYIGFHVQSRWAHSDHQKKEFIGYENEDGSVQVQADSAKDNDSLESRSAKFVVKAKEQTSGDQANSSDSIRSELTRNGMSKTRKNPPKKRGGRMLKKVVPKAPVVEIENPYNEQEDMVFPNRSTSFGLMVGPFGDTEDRILEWSPAKRRGTCERKGAFGRIVWSRTFILIFHELSMTGAPLSMMELATELLSCGAYVKVVVLSKKGGLMSELNRRGINILEDKGEISFKAAMKADLVVAGSAVSSSWIEQYLKRNSAGSNQIVWWIMENRKEYFIRSKAMLSQVKMLTFLSDAQSKQWLSWCEEENIKLKSQPMVVPLSVNDELAFVAGIPCTLNTPAFNVEKMSEKRNLLRAEVRKEMGLSDKDMLVITLGSVNPAKGQLLLLEAARLVSERNVSHRDSIVIKKEIFLVSRQNQSSMSNKQEAGELLLKASQTVKNSSDARQLNTAAGASKKRKRKRSRAVKILSLSNGTMATRHDQQTMRNLLSEEKGSKEQSLKILIGSIGSKSNKVPYVKELLKFLSQNSNMSKLVLWTRATTRVASLYAAADVYIINSQGIGETFGRVTIEAMAFGLPVLGTDAGGTREIVDDKVTGLLHPMGREGTVALAQNIQYFLNDSSTRKKMGMLGRQKVQEKYLKRHTYSKLAEVFVKCMRVKT</sequence>
<dbReference type="PANTHER" id="PTHR47778">
    <property type="entry name" value="BNAA05G14870D PROTEIN"/>
    <property type="match status" value="1"/>
</dbReference>
<name>A0A835VHE5_VANPL</name>
<accession>A0A835VHE5</accession>
<comment type="caution">
    <text evidence="5">The sequence shown here is derived from an EMBL/GenBank/DDBJ whole genome shotgun (WGS) entry which is preliminary data.</text>
</comment>
<evidence type="ECO:0000259" key="4">
    <source>
        <dbReference type="Pfam" id="PF00534"/>
    </source>
</evidence>
<keyword evidence="3" id="KW-1133">Transmembrane helix</keyword>
<dbReference type="Gene3D" id="3.40.50.2000">
    <property type="entry name" value="Glycogen Phosphorylase B"/>
    <property type="match status" value="3"/>
</dbReference>